<protein>
    <recommendedName>
        <fullName evidence="2">Phospholipase D-like domain-containing protein</fullName>
    </recommendedName>
</protein>
<sequence length="232" mass="26370">MEPEVLLAQLRALFERTPDFEQYSPTSRDHMIWLGQGHALVARWNTLEAISFKLAMDHVPIDLLRDNNVAKIFGIIQRAIADLELQVPDSISTVFGAGEVYDIFRALNKVISSAEKSIFIIDPYLDDSVFDHYLTARKPEVSVRLLLTKKADELKPAVEKYISQYGPVLEVKKSRDVHDRVIFIDNYVCWVLGQSLKDAAKAKPTYLAPLSPDVIPAKLRDYEDIWAEANEI</sequence>
<reference evidence="1" key="1">
    <citation type="journal article" date="2015" name="Nature">
        <title>Complex archaea that bridge the gap between prokaryotes and eukaryotes.</title>
        <authorList>
            <person name="Spang A."/>
            <person name="Saw J.H."/>
            <person name="Jorgensen S.L."/>
            <person name="Zaremba-Niedzwiedzka K."/>
            <person name="Martijn J."/>
            <person name="Lind A.E."/>
            <person name="van Eijk R."/>
            <person name="Schleper C."/>
            <person name="Guy L."/>
            <person name="Ettema T.J."/>
        </authorList>
    </citation>
    <scope>NUCLEOTIDE SEQUENCE</scope>
</reference>
<evidence type="ECO:0000313" key="1">
    <source>
        <dbReference type="EMBL" id="KKN01010.1"/>
    </source>
</evidence>
<dbReference type="AlphaFoldDB" id="A0A0F9M0R8"/>
<gene>
    <name evidence="1" type="ORF">LCGC14_1132070</name>
</gene>
<name>A0A0F9M0R8_9ZZZZ</name>
<dbReference type="CDD" id="cd00138">
    <property type="entry name" value="PLDc_SF"/>
    <property type="match status" value="1"/>
</dbReference>
<comment type="caution">
    <text evidence="1">The sequence shown here is derived from an EMBL/GenBank/DDBJ whole genome shotgun (WGS) entry which is preliminary data.</text>
</comment>
<accession>A0A0F9M0R8</accession>
<dbReference type="SUPFAM" id="SSF56024">
    <property type="entry name" value="Phospholipase D/nuclease"/>
    <property type="match status" value="1"/>
</dbReference>
<proteinExistence type="predicted"/>
<organism evidence="1">
    <name type="scientific">marine sediment metagenome</name>
    <dbReference type="NCBI Taxonomy" id="412755"/>
    <lineage>
        <taxon>unclassified sequences</taxon>
        <taxon>metagenomes</taxon>
        <taxon>ecological metagenomes</taxon>
    </lineage>
</organism>
<dbReference type="EMBL" id="LAZR01005309">
    <property type="protein sequence ID" value="KKN01010.1"/>
    <property type="molecule type" value="Genomic_DNA"/>
</dbReference>
<dbReference type="Gene3D" id="3.30.870.10">
    <property type="entry name" value="Endonuclease Chain A"/>
    <property type="match status" value="1"/>
</dbReference>
<evidence type="ECO:0008006" key="2">
    <source>
        <dbReference type="Google" id="ProtNLM"/>
    </source>
</evidence>